<dbReference type="SMART" id="SM01118">
    <property type="entry name" value="CYTH"/>
    <property type="match status" value="1"/>
</dbReference>
<gene>
    <name evidence="3" type="ORF">ACFPP7_01580</name>
</gene>
<dbReference type="InterPro" id="IPR007899">
    <property type="entry name" value="CHAD_dom"/>
</dbReference>
<name>A0ABW0Q663_9BURK</name>
<dbReference type="InterPro" id="IPR038186">
    <property type="entry name" value="CHAD_dom_sf"/>
</dbReference>
<dbReference type="PROSITE" id="PS51708">
    <property type="entry name" value="CHAD"/>
    <property type="match status" value="1"/>
</dbReference>
<dbReference type="PROSITE" id="PS51707">
    <property type="entry name" value="CYTH"/>
    <property type="match status" value="1"/>
</dbReference>
<dbReference type="SMART" id="SM00880">
    <property type="entry name" value="CHAD"/>
    <property type="match status" value="1"/>
</dbReference>
<dbReference type="Gene3D" id="1.40.20.10">
    <property type="entry name" value="CHAD domain"/>
    <property type="match status" value="1"/>
</dbReference>
<feature type="domain" description="CYTH" evidence="1">
    <location>
        <begin position="10"/>
        <end position="218"/>
    </location>
</feature>
<keyword evidence="4" id="KW-1185">Reference proteome</keyword>
<dbReference type="InterPro" id="IPR033469">
    <property type="entry name" value="CYTH-like_dom_sf"/>
</dbReference>
<dbReference type="Proteomes" id="UP001596084">
    <property type="component" value="Unassembled WGS sequence"/>
</dbReference>
<dbReference type="InterPro" id="IPR039013">
    <property type="entry name" value="YgiF"/>
</dbReference>
<reference evidence="4" key="1">
    <citation type="journal article" date="2019" name="Int. J. Syst. Evol. Microbiol.">
        <title>The Global Catalogue of Microorganisms (GCM) 10K type strain sequencing project: providing services to taxonomists for standard genome sequencing and annotation.</title>
        <authorList>
            <consortium name="The Broad Institute Genomics Platform"/>
            <consortium name="The Broad Institute Genome Sequencing Center for Infectious Disease"/>
            <person name="Wu L."/>
            <person name="Ma J."/>
        </authorList>
    </citation>
    <scope>NUCLEOTIDE SEQUENCE [LARGE SCALE GENOMIC DNA]</scope>
    <source>
        <strain evidence="4">CGMCC 4.7277</strain>
    </source>
</reference>
<proteinExistence type="predicted"/>
<dbReference type="Pfam" id="PF05235">
    <property type="entry name" value="CHAD"/>
    <property type="match status" value="1"/>
</dbReference>
<dbReference type="SUPFAM" id="SSF55154">
    <property type="entry name" value="CYTH-like phosphatases"/>
    <property type="match status" value="1"/>
</dbReference>
<evidence type="ECO:0000259" key="1">
    <source>
        <dbReference type="PROSITE" id="PS51707"/>
    </source>
</evidence>
<evidence type="ECO:0000313" key="3">
    <source>
        <dbReference type="EMBL" id="MFC5519607.1"/>
    </source>
</evidence>
<dbReference type="Gene3D" id="2.40.320.10">
    <property type="entry name" value="Hypothetical Protein Pfu-838710-001"/>
    <property type="match status" value="1"/>
</dbReference>
<comment type="caution">
    <text evidence="3">The sequence shown here is derived from an EMBL/GenBank/DDBJ whole genome shotgun (WGS) entry which is preliminary data.</text>
</comment>
<dbReference type="Pfam" id="PF01928">
    <property type="entry name" value="CYTH"/>
    <property type="match status" value="1"/>
</dbReference>
<evidence type="ECO:0000313" key="4">
    <source>
        <dbReference type="Proteomes" id="UP001596084"/>
    </source>
</evidence>
<dbReference type="EMBL" id="JBHSMX010000003">
    <property type="protein sequence ID" value="MFC5519607.1"/>
    <property type="molecule type" value="Genomic_DNA"/>
</dbReference>
<dbReference type="InterPro" id="IPR023577">
    <property type="entry name" value="CYTH_domain"/>
</dbReference>
<dbReference type="PANTHER" id="PTHR39569">
    <property type="entry name" value="INORGANIC TRIPHOSPHATASE"/>
    <property type="match status" value="1"/>
</dbReference>
<dbReference type="RefSeq" id="WP_068831947.1">
    <property type="nucleotide sequence ID" value="NZ_JBHSMX010000003.1"/>
</dbReference>
<protein>
    <submittedName>
        <fullName evidence="3">CHAD domain-containing protein</fullName>
    </submittedName>
</protein>
<organism evidence="3 4">
    <name type="scientific">Polaromonas jejuensis</name>
    <dbReference type="NCBI Taxonomy" id="457502"/>
    <lineage>
        <taxon>Bacteria</taxon>
        <taxon>Pseudomonadati</taxon>
        <taxon>Pseudomonadota</taxon>
        <taxon>Betaproteobacteria</taxon>
        <taxon>Burkholderiales</taxon>
        <taxon>Comamonadaceae</taxon>
        <taxon>Polaromonas</taxon>
    </lineage>
</organism>
<evidence type="ECO:0000259" key="2">
    <source>
        <dbReference type="PROSITE" id="PS51708"/>
    </source>
</evidence>
<accession>A0ABW0Q663</accession>
<dbReference type="CDD" id="cd07756">
    <property type="entry name" value="CYTH-like_Pase_CHAD"/>
    <property type="match status" value="1"/>
</dbReference>
<sequence length="506" mass="56174">MKSEALIRPPEEIELKLALPGSDPSSLKQRLARTPVLARRQATQLQLHNVYFDTPGQLLRRKRAALRLRRTGSAAKPEWLQTLKTGARSDSALSQRGEWETPVPGEKLALQALQATPWSRIDPDGSVFRALAPCFVTSFERTSWTVRKRDGTVIEMSLDIGKIIAGNKNTPLCELELELVAGQPAALFDMAQQIARHIAVMPENLSKSERGYALAQDALNAPLHAQPASLTSDIPLAGAAQRVLREMFCQFTVNLNALRNSDDPEVVHQARVGWRRFRSACRLFKPAFAADAPPSWQPLQALLAFMGELRDLDVARTETLPPIASAYTAGDARREEKWQAMTQALVHATTLQRKAVRYALEAPAVGAALLTITQWLEAWPEMPGAGDARLGPKESLRRWARRRIVRQHDRLKIALRNVDSPESQHRVRILAKRMRYGIEALRPLLPGRRAQRWHQQATDLQTSIGAARDVMQAAALVAKLDVDRGLVEFLRGVAAGRASSTQAGRP</sequence>
<feature type="domain" description="CHAD" evidence="2">
    <location>
        <begin position="233"/>
        <end position="506"/>
    </location>
</feature>
<dbReference type="PANTHER" id="PTHR39569:SF1">
    <property type="entry name" value="INORGANIC TRIPHOSPHATASE"/>
    <property type="match status" value="1"/>
</dbReference>